<dbReference type="Proteomes" id="UP000722625">
    <property type="component" value="Unassembled WGS sequence"/>
</dbReference>
<gene>
    <name evidence="1" type="ORF">KHA90_04920</name>
</gene>
<dbReference type="EMBL" id="JAGYVZ010000003">
    <property type="protein sequence ID" value="MBS7230358.1"/>
    <property type="molecule type" value="Genomic_DNA"/>
</dbReference>
<organism evidence="1 2">
    <name type="scientific">Flavobacterium psychroterrae</name>
    <dbReference type="NCBI Taxonomy" id="2133767"/>
    <lineage>
        <taxon>Bacteria</taxon>
        <taxon>Pseudomonadati</taxon>
        <taxon>Bacteroidota</taxon>
        <taxon>Flavobacteriia</taxon>
        <taxon>Flavobacteriales</taxon>
        <taxon>Flavobacteriaceae</taxon>
        <taxon>Flavobacterium</taxon>
    </lineage>
</organism>
<accession>A0ABS5P7R6</accession>
<dbReference type="InterPro" id="IPR041408">
    <property type="entry name" value="Hcp_Tssd"/>
</dbReference>
<sequence>MAALGILKLDNIEYRLIEFDYKSTQRLDSTGKPFGEPTGWLIDLTIESDSSSAILQWALGNEVKDGIITFYKPDGMSRFKEVKFKKSYCISHHEKFEANGTLPMRQMITISEPRQEVAKEVIAPPKKAVQQEPEKKITEITWMCAKMKDSIKEAGIGERASLMVKTENYKQGETITIIVDEANGKDLKTDTKEITYSGEVNAEGIAELKEEVTIQTV</sequence>
<dbReference type="Pfam" id="PF17642">
    <property type="entry name" value="TssD"/>
    <property type="match status" value="1"/>
</dbReference>
<comment type="caution">
    <text evidence="1">The sequence shown here is derived from an EMBL/GenBank/DDBJ whole genome shotgun (WGS) entry which is preliminary data.</text>
</comment>
<name>A0ABS5P7R6_9FLAO</name>
<evidence type="ECO:0000313" key="2">
    <source>
        <dbReference type="Proteomes" id="UP000722625"/>
    </source>
</evidence>
<proteinExistence type="predicted"/>
<dbReference type="RefSeq" id="WP_213296006.1">
    <property type="nucleotide sequence ID" value="NZ_JAGYVZ010000003.1"/>
</dbReference>
<protein>
    <submittedName>
        <fullName evidence="1">Uncharacterized protein</fullName>
    </submittedName>
</protein>
<keyword evidence="2" id="KW-1185">Reference proteome</keyword>
<reference evidence="1 2" key="1">
    <citation type="journal article" date="2018" name="Int. J. Syst. Evol. Microbiol.">
        <title>Flavobacterium chryseum sp. nov. and Flavobacterium psychroterrae sp. nov., novel environmental bacteria isolated from Antarctica.</title>
        <authorList>
            <person name="Kralova S."/>
            <person name="Svec P."/>
            <person name="Busse H.J."/>
            <person name="Stankova E."/>
            <person name="Vaczi P."/>
            <person name="Sedlacek I."/>
        </authorList>
    </citation>
    <scope>NUCLEOTIDE SEQUENCE [LARGE SCALE GENOMIC DNA]</scope>
    <source>
        <strain evidence="1 2">CCM 8827</strain>
    </source>
</reference>
<evidence type="ECO:0000313" key="1">
    <source>
        <dbReference type="EMBL" id="MBS7230358.1"/>
    </source>
</evidence>